<protein>
    <submittedName>
        <fullName evidence="2">Uncharacterized protein</fullName>
    </submittedName>
</protein>
<evidence type="ECO:0000313" key="2">
    <source>
        <dbReference type="EMBL" id="PXV66897.1"/>
    </source>
</evidence>
<proteinExistence type="predicted"/>
<reference evidence="2 3" key="1">
    <citation type="submission" date="2018-03" db="EMBL/GenBank/DDBJ databases">
        <title>Genomic Encyclopedia of Archaeal and Bacterial Type Strains, Phase II (KMG-II): from individual species to whole genera.</title>
        <authorList>
            <person name="Goeker M."/>
        </authorList>
    </citation>
    <scope>NUCLEOTIDE SEQUENCE [LARGE SCALE GENOMIC DNA]</scope>
    <source>
        <strain evidence="2 3">DSM 100214</strain>
    </source>
</reference>
<sequence length="141" mass="16304">MKNKNNKVYIPNKQQFPRPNNRKKQNNSQKTKQIKPSTDVIINNKSIDFKKLALLVNVCHLVADVNEQLVMDINDILKDADPRLKLQFERSIRQIKNHTADMVRFVDTKMDDTFSEKFGNAADALKEIIMNYINDSIVTNG</sequence>
<dbReference type="AlphaFoldDB" id="A0A2V3PR84"/>
<organism evidence="2 3">
    <name type="scientific">Dysgonomonas alginatilytica</name>
    <dbReference type="NCBI Taxonomy" id="1605892"/>
    <lineage>
        <taxon>Bacteria</taxon>
        <taxon>Pseudomonadati</taxon>
        <taxon>Bacteroidota</taxon>
        <taxon>Bacteroidia</taxon>
        <taxon>Bacteroidales</taxon>
        <taxon>Dysgonomonadaceae</taxon>
        <taxon>Dysgonomonas</taxon>
    </lineage>
</organism>
<keyword evidence="3" id="KW-1185">Reference proteome</keyword>
<evidence type="ECO:0000313" key="3">
    <source>
        <dbReference type="Proteomes" id="UP000247973"/>
    </source>
</evidence>
<name>A0A2V3PR84_9BACT</name>
<feature type="region of interest" description="Disordered" evidence="1">
    <location>
        <begin position="1"/>
        <end position="34"/>
    </location>
</feature>
<accession>A0A2V3PR84</accession>
<dbReference type="EMBL" id="QICL01000004">
    <property type="protein sequence ID" value="PXV66897.1"/>
    <property type="molecule type" value="Genomic_DNA"/>
</dbReference>
<evidence type="ECO:0000256" key="1">
    <source>
        <dbReference type="SAM" id="MobiDB-lite"/>
    </source>
</evidence>
<comment type="caution">
    <text evidence="2">The sequence shown here is derived from an EMBL/GenBank/DDBJ whole genome shotgun (WGS) entry which is preliminary data.</text>
</comment>
<dbReference type="RefSeq" id="WP_110309852.1">
    <property type="nucleotide sequence ID" value="NZ_QICL01000004.1"/>
</dbReference>
<dbReference type="Proteomes" id="UP000247973">
    <property type="component" value="Unassembled WGS sequence"/>
</dbReference>
<gene>
    <name evidence="2" type="ORF">CLV62_104158</name>
</gene>